<comment type="similarity">
    <text evidence="9">Belongs to the cytochrome P450 family.</text>
</comment>
<reference evidence="11" key="1">
    <citation type="journal article" date="2020" name="Phytopathology">
        <title>Genome Sequence Resources of Colletotrichum truncatum, C. plurivorum, C. musicola, and C. sojae: Four Species Pathogenic to Soybean (Glycine max).</title>
        <authorList>
            <person name="Rogerio F."/>
            <person name="Boufleur T.R."/>
            <person name="Ciampi-Guillardi M."/>
            <person name="Sukno S.A."/>
            <person name="Thon M.R."/>
            <person name="Massola Junior N.S."/>
            <person name="Baroncelli R."/>
        </authorList>
    </citation>
    <scope>NUCLEOTIDE SEQUENCE</scope>
    <source>
        <strain evidence="11">LFN0074</strain>
    </source>
</reference>
<dbReference type="GO" id="GO:0004497">
    <property type="term" value="F:monooxygenase activity"/>
    <property type="evidence" value="ECO:0007669"/>
    <property type="project" value="UniProtKB-KW"/>
</dbReference>
<keyword evidence="6 8" id="KW-0408">Iron</keyword>
<keyword evidence="4 8" id="KW-0479">Metal-binding</keyword>
<name>A0A8H6N9F5_9PEZI</name>
<evidence type="ECO:0000256" key="4">
    <source>
        <dbReference type="ARBA" id="ARBA00022723"/>
    </source>
</evidence>
<keyword evidence="12" id="KW-1185">Reference proteome</keyword>
<evidence type="ECO:0000256" key="9">
    <source>
        <dbReference type="RuleBase" id="RU000461"/>
    </source>
</evidence>
<evidence type="ECO:0000256" key="10">
    <source>
        <dbReference type="SAM" id="Phobius"/>
    </source>
</evidence>
<comment type="cofactor">
    <cofactor evidence="1 8">
        <name>heme</name>
        <dbReference type="ChEBI" id="CHEBI:30413"/>
    </cofactor>
</comment>
<dbReference type="Pfam" id="PF00067">
    <property type="entry name" value="p450"/>
    <property type="match status" value="1"/>
</dbReference>
<dbReference type="InterPro" id="IPR017972">
    <property type="entry name" value="Cyt_P450_CS"/>
</dbReference>
<protein>
    <submittedName>
        <fullName evidence="11">Cytochrome p450 4v3</fullName>
    </submittedName>
</protein>
<keyword evidence="10" id="KW-1133">Transmembrane helix</keyword>
<comment type="pathway">
    <text evidence="2">Secondary metabolite biosynthesis.</text>
</comment>
<feature type="binding site" description="axial binding residue" evidence="8">
    <location>
        <position position="483"/>
    </location>
    <ligand>
        <name>heme</name>
        <dbReference type="ChEBI" id="CHEBI:30413"/>
    </ligand>
    <ligandPart>
        <name>Fe</name>
        <dbReference type="ChEBI" id="CHEBI:18248"/>
    </ligandPart>
</feature>
<feature type="transmembrane region" description="Helical" evidence="10">
    <location>
        <begin position="15"/>
        <end position="36"/>
    </location>
</feature>
<gene>
    <name evidence="11" type="ORF">CMUS01_10302</name>
</gene>
<proteinExistence type="inferred from homology"/>
<evidence type="ECO:0000256" key="8">
    <source>
        <dbReference type="PIRSR" id="PIRSR602401-1"/>
    </source>
</evidence>
<dbReference type="OrthoDB" id="10029320at2759"/>
<evidence type="ECO:0000256" key="2">
    <source>
        <dbReference type="ARBA" id="ARBA00005179"/>
    </source>
</evidence>
<dbReference type="EMBL" id="WIGM01000471">
    <property type="protein sequence ID" value="KAF6824296.1"/>
    <property type="molecule type" value="Genomic_DNA"/>
</dbReference>
<dbReference type="PRINTS" id="PR00385">
    <property type="entry name" value="P450"/>
</dbReference>
<dbReference type="PROSITE" id="PS00086">
    <property type="entry name" value="CYTOCHROME_P450"/>
    <property type="match status" value="1"/>
</dbReference>
<keyword evidence="10" id="KW-0812">Transmembrane</keyword>
<evidence type="ECO:0000313" key="11">
    <source>
        <dbReference type="EMBL" id="KAF6824296.1"/>
    </source>
</evidence>
<dbReference type="Proteomes" id="UP000639643">
    <property type="component" value="Unassembled WGS sequence"/>
</dbReference>
<accession>A0A8H6N9F5</accession>
<dbReference type="Gene3D" id="1.10.630.10">
    <property type="entry name" value="Cytochrome P450"/>
    <property type="match status" value="1"/>
</dbReference>
<keyword evidence="3 8" id="KW-0349">Heme</keyword>
<dbReference type="SUPFAM" id="SSF48264">
    <property type="entry name" value="Cytochrome P450"/>
    <property type="match status" value="1"/>
</dbReference>
<dbReference type="GO" id="GO:0020037">
    <property type="term" value="F:heme binding"/>
    <property type="evidence" value="ECO:0007669"/>
    <property type="project" value="InterPro"/>
</dbReference>
<dbReference type="PANTHER" id="PTHR24305:SF107">
    <property type="entry name" value="P450, PUTATIVE (EUROFUNG)-RELATED"/>
    <property type="match status" value="1"/>
</dbReference>
<sequence length="517" mass="58994">MAFINVEGGGSPVNIAVRIGATLAVLALLYNLVQFVRVRYMFWRWKKQGVPMMPHSLLFGHIPVLMKLRSGLPSDAHMNYIPQLVYENWQTLFHGRKTCPPVIYIDSWPIGVPALWIIDPETAWTTTGDMNVKRSRIVMDFFKPLTENLDLVSMDGEVWKTWRTRLNPSFSQRNVNTLVPGMVHDMEIFVDRLRRRAGAGGDWGKVFALQRISTDLTIDIIARATLGMEMNEQTDGPSKLRTALMNQIGRLMARFNVLDEIKWYNPWRAWTIARDRAIMFTELYPAVMECLQQKDEGGTKTILAQAVSLCKTMPPSRLFLNTVMAQLKVFMFAGHDTTATTLCWVLHIMAKNPEIARKVRAELDEVLGNPADMGKKLTESPHLLNSLTYLTALIKETLRFYAPAAPNRDGAPEHNFLDPETGVMCPTDGVFMVDSVRALLREEEVWPRAREVIPERWLTTDPNDPMYPRKQAWRAFGNGPRVCIGQELAMTELRLAVAYVAREFDIDCAYDEWDVMQ</sequence>
<dbReference type="InterPro" id="IPR036396">
    <property type="entry name" value="Cyt_P450_sf"/>
</dbReference>
<comment type="caution">
    <text evidence="11">The sequence shown here is derived from an EMBL/GenBank/DDBJ whole genome shotgun (WGS) entry which is preliminary data.</text>
</comment>
<dbReference type="GO" id="GO:0016705">
    <property type="term" value="F:oxidoreductase activity, acting on paired donors, with incorporation or reduction of molecular oxygen"/>
    <property type="evidence" value="ECO:0007669"/>
    <property type="project" value="InterPro"/>
</dbReference>
<dbReference type="AlphaFoldDB" id="A0A8H6N9F5"/>
<keyword evidence="10" id="KW-0472">Membrane</keyword>
<evidence type="ECO:0000256" key="6">
    <source>
        <dbReference type="ARBA" id="ARBA00023004"/>
    </source>
</evidence>
<evidence type="ECO:0000256" key="5">
    <source>
        <dbReference type="ARBA" id="ARBA00023002"/>
    </source>
</evidence>
<dbReference type="InterPro" id="IPR001128">
    <property type="entry name" value="Cyt_P450"/>
</dbReference>
<keyword evidence="5 9" id="KW-0560">Oxidoreductase</keyword>
<evidence type="ECO:0000313" key="12">
    <source>
        <dbReference type="Proteomes" id="UP000639643"/>
    </source>
</evidence>
<evidence type="ECO:0000256" key="3">
    <source>
        <dbReference type="ARBA" id="ARBA00022617"/>
    </source>
</evidence>
<evidence type="ECO:0000256" key="7">
    <source>
        <dbReference type="ARBA" id="ARBA00023033"/>
    </source>
</evidence>
<keyword evidence="7 9" id="KW-0503">Monooxygenase</keyword>
<dbReference type="InterPro" id="IPR002401">
    <property type="entry name" value="Cyt_P450_E_grp-I"/>
</dbReference>
<evidence type="ECO:0000256" key="1">
    <source>
        <dbReference type="ARBA" id="ARBA00001971"/>
    </source>
</evidence>
<organism evidence="11 12">
    <name type="scientific">Colletotrichum musicola</name>
    <dbReference type="NCBI Taxonomy" id="2175873"/>
    <lineage>
        <taxon>Eukaryota</taxon>
        <taxon>Fungi</taxon>
        <taxon>Dikarya</taxon>
        <taxon>Ascomycota</taxon>
        <taxon>Pezizomycotina</taxon>
        <taxon>Sordariomycetes</taxon>
        <taxon>Hypocreomycetidae</taxon>
        <taxon>Glomerellales</taxon>
        <taxon>Glomerellaceae</taxon>
        <taxon>Colletotrichum</taxon>
        <taxon>Colletotrichum orchidearum species complex</taxon>
    </lineage>
</organism>
<dbReference type="GO" id="GO:0005506">
    <property type="term" value="F:iron ion binding"/>
    <property type="evidence" value="ECO:0007669"/>
    <property type="project" value="InterPro"/>
</dbReference>
<dbReference type="InterPro" id="IPR050121">
    <property type="entry name" value="Cytochrome_P450_monoxygenase"/>
</dbReference>
<dbReference type="PANTHER" id="PTHR24305">
    <property type="entry name" value="CYTOCHROME P450"/>
    <property type="match status" value="1"/>
</dbReference>
<dbReference type="PRINTS" id="PR00463">
    <property type="entry name" value="EP450I"/>
</dbReference>